<gene>
    <name evidence="2" type="ORF">BWK59_13375</name>
</gene>
<dbReference type="EMBL" id="MTCZ01000214">
    <property type="protein sequence ID" value="OWP82908.1"/>
    <property type="molecule type" value="Genomic_DNA"/>
</dbReference>
<name>A0A246GFK2_9FLAO</name>
<evidence type="ECO:0008006" key="4">
    <source>
        <dbReference type="Google" id="ProtNLM"/>
    </source>
</evidence>
<feature type="transmembrane region" description="Helical" evidence="1">
    <location>
        <begin position="7"/>
        <end position="25"/>
    </location>
</feature>
<keyword evidence="1" id="KW-0472">Membrane</keyword>
<sequence>MKANECFLGVKSLYLVLIIILQLTYQPKLKTIHSHEAKSVQLWLSMDPLAEKYPEWSPYNFCMNNPLVFIDPDGMDPTPFYTKLLGHTGYYAWRARDFMRQNKGMAVPDYYMGYGHKYINRFTNETNRTMSSAGRTWLKEARKNLQVAIENRLAQPDGADLERNNDKFRSFAFDSHVDAYWNENGKVPLYTLGAVDLTKILLTPDVKDLTSSDGLRQVKDMMGKFITEKPEELKRILGDAYDNMGTIMNLMEGKAKKEGVPVDEIKKVLSPLLILIPSKKKTKTD</sequence>
<evidence type="ECO:0000256" key="1">
    <source>
        <dbReference type="SAM" id="Phobius"/>
    </source>
</evidence>
<proteinExistence type="predicted"/>
<accession>A0A246GFK2</accession>
<evidence type="ECO:0000313" key="3">
    <source>
        <dbReference type="Proteomes" id="UP000197768"/>
    </source>
</evidence>
<evidence type="ECO:0000313" key="2">
    <source>
        <dbReference type="EMBL" id="OWP82908.1"/>
    </source>
</evidence>
<dbReference type="RefSeq" id="WP_088394682.1">
    <property type="nucleotide sequence ID" value="NZ_MTCZ01000214.1"/>
</dbReference>
<protein>
    <recommendedName>
        <fullName evidence="4">RHS repeat-associated core domain-containing protein</fullName>
    </recommendedName>
</protein>
<comment type="caution">
    <text evidence="2">The sequence shown here is derived from an EMBL/GenBank/DDBJ whole genome shotgun (WGS) entry which is preliminary data.</text>
</comment>
<dbReference type="Gene3D" id="2.180.10.10">
    <property type="entry name" value="RHS repeat-associated core"/>
    <property type="match status" value="1"/>
</dbReference>
<dbReference type="Proteomes" id="UP000197768">
    <property type="component" value="Unassembled WGS sequence"/>
</dbReference>
<organism evidence="2 3">
    <name type="scientific">Flavobacterium davisii</name>
    <dbReference type="NCBI Taxonomy" id="2906077"/>
    <lineage>
        <taxon>Bacteria</taxon>
        <taxon>Pseudomonadati</taxon>
        <taxon>Bacteroidota</taxon>
        <taxon>Flavobacteriia</taxon>
        <taxon>Flavobacteriales</taxon>
        <taxon>Flavobacteriaceae</taxon>
        <taxon>Flavobacterium</taxon>
    </lineage>
</organism>
<reference evidence="2 3" key="1">
    <citation type="journal article" date="2017" name="Infect. Genet. Evol.">
        <title>Comparative genome analysis of fish pathogen Flavobacterium columnare reveals extensive sequence diversity within the species.</title>
        <authorList>
            <person name="Kayansamruaj P."/>
            <person name="Dong H.T."/>
            <person name="Hirono I."/>
            <person name="Kondo H."/>
            <person name="Senapin S."/>
            <person name="Rodkhum C."/>
        </authorList>
    </citation>
    <scope>NUCLEOTIDE SEQUENCE [LARGE SCALE GENOMIC DNA]</scope>
    <source>
        <strain evidence="2 3">1215</strain>
    </source>
</reference>
<keyword evidence="1" id="KW-0812">Transmembrane</keyword>
<keyword evidence="1" id="KW-1133">Transmembrane helix</keyword>
<dbReference type="AlphaFoldDB" id="A0A246GFK2"/>